<dbReference type="OrthoDB" id="5290456at2"/>
<keyword evidence="10" id="KW-0175">Coiled coil</keyword>
<keyword evidence="11" id="KW-1133">Transmembrane helix</keyword>
<dbReference type="SMART" id="SM00448">
    <property type="entry name" value="REC"/>
    <property type="match status" value="2"/>
</dbReference>
<evidence type="ECO:0000256" key="6">
    <source>
        <dbReference type="ARBA" id="ARBA00023026"/>
    </source>
</evidence>
<name>A0A6L6YIE6_9BURK</name>
<feature type="modified residue" description="4-aspartylphosphate" evidence="9">
    <location>
        <position position="646"/>
    </location>
</feature>
<dbReference type="Gene3D" id="3.40.50.2300">
    <property type="match status" value="2"/>
</dbReference>
<evidence type="ECO:0000259" key="13">
    <source>
        <dbReference type="PROSITE" id="PS50110"/>
    </source>
</evidence>
<evidence type="ECO:0000313" key="14">
    <source>
        <dbReference type="EMBL" id="MVX57134.1"/>
    </source>
</evidence>
<dbReference type="InterPro" id="IPR004358">
    <property type="entry name" value="Sig_transdc_His_kin-like_C"/>
</dbReference>
<dbReference type="EC" id="2.7.13.3" evidence="2"/>
<keyword evidence="11" id="KW-0472">Membrane</keyword>
<comment type="caution">
    <text evidence="14">The sequence shown here is derived from an EMBL/GenBank/DDBJ whole genome shotgun (WGS) entry which is preliminary data.</text>
</comment>
<dbReference type="SMART" id="SM00388">
    <property type="entry name" value="HisKA"/>
    <property type="match status" value="1"/>
</dbReference>
<dbReference type="SMART" id="SM00387">
    <property type="entry name" value="HATPase_c"/>
    <property type="match status" value="1"/>
</dbReference>
<dbReference type="SUPFAM" id="SSF55874">
    <property type="entry name" value="ATPase domain of HSP90 chaperone/DNA topoisomerase II/histidine kinase"/>
    <property type="match status" value="1"/>
</dbReference>
<accession>A0A6L6YIE6</accession>
<dbReference type="Proteomes" id="UP000472580">
    <property type="component" value="Unassembled WGS sequence"/>
</dbReference>
<evidence type="ECO:0000256" key="1">
    <source>
        <dbReference type="ARBA" id="ARBA00000085"/>
    </source>
</evidence>
<dbReference type="Pfam" id="PF00072">
    <property type="entry name" value="Response_reg"/>
    <property type="match status" value="2"/>
</dbReference>
<reference evidence="14 15" key="1">
    <citation type="submission" date="2019-12" db="EMBL/GenBank/DDBJ databases">
        <title>Microbes associate with the intestines of laboratory mice.</title>
        <authorList>
            <person name="Navarre W."/>
            <person name="Wong E."/>
        </authorList>
    </citation>
    <scope>NUCLEOTIDE SEQUENCE [LARGE SCALE GENOMIC DNA]</scope>
    <source>
        <strain evidence="14 15">NM82_D38</strain>
    </source>
</reference>
<dbReference type="InterPro" id="IPR003594">
    <property type="entry name" value="HATPase_dom"/>
</dbReference>
<evidence type="ECO:0000256" key="8">
    <source>
        <dbReference type="ARBA" id="ARBA00070152"/>
    </source>
</evidence>
<dbReference type="InterPro" id="IPR036890">
    <property type="entry name" value="HATPase_C_sf"/>
</dbReference>
<feature type="domain" description="Histidine kinase" evidence="12">
    <location>
        <begin position="354"/>
        <end position="577"/>
    </location>
</feature>
<evidence type="ECO:0000256" key="2">
    <source>
        <dbReference type="ARBA" id="ARBA00012438"/>
    </source>
</evidence>
<dbReference type="PANTHER" id="PTHR45339:SF1">
    <property type="entry name" value="HYBRID SIGNAL TRANSDUCTION HISTIDINE KINASE J"/>
    <property type="match status" value="1"/>
</dbReference>
<evidence type="ECO:0000256" key="9">
    <source>
        <dbReference type="PROSITE-ProRule" id="PRU00169"/>
    </source>
</evidence>
<dbReference type="Gene3D" id="3.30.565.10">
    <property type="entry name" value="Histidine kinase-like ATPase, C-terminal domain"/>
    <property type="match status" value="1"/>
</dbReference>
<dbReference type="InterPro" id="IPR003661">
    <property type="entry name" value="HisK_dim/P_dom"/>
</dbReference>
<dbReference type="Pfam" id="PF02518">
    <property type="entry name" value="HATPase_c"/>
    <property type="match status" value="1"/>
</dbReference>
<comment type="function">
    <text evidence="7">Member of the two-component regulatory system BvgS/BvgA. Phosphorylates BvgA via a four-step phosphorelay in response to environmental signals.</text>
</comment>
<keyword evidence="15" id="KW-1185">Reference proteome</keyword>
<gene>
    <name evidence="14" type="ORF">E5987_07925</name>
</gene>
<feature type="modified residue" description="4-aspartylphosphate" evidence="9">
    <location>
        <position position="787"/>
    </location>
</feature>
<dbReference type="PRINTS" id="PR00344">
    <property type="entry name" value="BCTRLSENSOR"/>
</dbReference>
<dbReference type="InterPro" id="IPR011006">
    <property type="entry name" value="CheY-like_superfamily"/>
</dbReference>
<dbReference type="PROSITE" id="PS50110">
    <property type="entry name" value="RESPONSE_REGULATORY"/>
    <property type="match status" value="2"/>
</dbReference>
<sequence>MPTKRIINARNRAVVLGSVVALYVLTTVFFLLRVNQYTQDIYDYPYTVSSQARIMQSRLYDFRSILPVVFASTDLAPEDIESTLESQEALQKNSIKIIEKKYRGGSEELSNLKEALSSLQAKRRELIEMTRQDPTVVNIITRYSQIVEPAFVRLDDALDIIADGADKRGQEIHEHADKIIVYIVVFTIVFGLFLIFFIYSETNEVTRWNKRILQREKLLNLLCASVNDVYIIFTRTGEPEFVSANTKAILGINHTNILKDKNLFFQMLNDKDNEWLQKCLTDSAASSFAPRTVELRGSSRSYKLHVYPMRAGESSWFVVSLVDETEQIQYQRTLGDALQSAQNASRAKSQFLSHMSHEIRTPMNAIIGMTTIALAKLDNKERVRDCLTKTMQASRHLLGLINDILDMSKIESNKLVLSQEPFNLKDAIHNLMNLVDPQAKSKGVNFEVTMSGVKHESFVGDALRTNQILINILANAIKFTPEGGSVRMRMFEKATSPSRVRLKFEISDTGIGMDEEFLQRAFLPFEQASGDISKKFGGSGLGLAITYNLVSLMGGTIFAKSELGKGSTFTVDIPFGLTDESAEHDEGLRELKALVVDDDKDTCEHACLLLGQLGQKTEFALSGREGIEKIKQSLEEGDPFDVCFLDWKMPEMDGEETACKIREIVGPETLIIIISAYDWSPIEKRAREAGVNGFIAKPFFTSSFYDCLKANDVNRKNETEKQATQPAHHPTIKKRILLAEDNVFNAEVAEEFLDMAGYEVEVQTNGKKAFEAFEQRPTGYYDLIFMDIQMPEMNGLEATRKIRQLDRKDAKEIPIVAMTANAFSEDVSISLEAGMNDHISKPLELKRLYQVLGKYLGTDPKNKE</sequence>
<dbReference type="CDD" id="cd16922">
    <property type="entry name" value="HATPase_EvgS-ArcB-TorS-like"/>
    <property type="match status" value="1"/>
</dbReference>
<dbReference type="SUPFAM" id="SSF52172">
    <property type="entry name" value="CheY-like"/>
    <property type="match status" value="2"/>
</dbReference>
<keyword evidence="6" id="KW-0843">Virulence</keyword>
<evidence type="ECO:0000259" key="12">
    <source>
        <dbReference type="PROSITE" id="PS50109"/>
    </source>
</evidence>
<keyword evidence="5" id="KW-0902">Two-component regulatory system</keyword>
<dbReference type="CDD" id="cd17546">
    <property type="entry name" value="REC_hyHK_CKI1_RcsC-like"/>
    <property type="match status" value="2"/>
</dbReference>
<dbReference type="InterPro" id="IPR036097">
    <property type="entry name" value="HisK_dim/P_sf"/>
</dbReference>
<evidence type="ECO:0000256" key="3">
    <source>
        <dbReference type="ARBA" id="ARBA00022553"/>
    </source>
</evidence>
<keyword evidence="4" id="KW-0732">Signal</keyword>
<dbReference type="SUPFAM" id="SSF47384">
    <property type="entry name" value="Homodimeric domain of signal transducing histidine kinase"/>
    <property type="match status" value="1"/>
</dbReference>
<keyword evidence="3 9" id="KW-0597">Phosphoprotein</keyword>
<keyword evidence="11" id="KW-0812">Transmembrane</keyword>
<proteinExistence type="predicted"/>
<evidence type="ECO:0000256" key="5">
    <source>
        <dbReference type="ARBA" id="ARBA00023012"/>
    </source>
</evidence>
<evidence type="ECO:0000256" key="4">
    <source>
        <dbReference type="ARBA" id="ARBA00022729"/>
    </source>
</evidence>
<feature type="transmembrane region" description="Helical" evidence="11">
    <location>
        <begin position="12"/>
        <end position="32"/>
    </location>
</feature>
<feature type="transmembrane region" description="Helical" evidence="11">
    <location>
        <begin position="179"/>
        <end position="199"/>
    </location>
</feature>
<dbReference type="Pfam" id="PF00512">
    <property type="entry name" value="HisKA"/>
    <property type="match status" value="1"/>
</dbReference>
<dbReference type="InterPro" id="IPR005467">
    <property type="entry name" value="His_kinase_dom"/>
</dbReference>
<comment type="catalytic activity">
    <reaction evidence="1">
        <text>ATP + protein L-histidine = ADP + protein N-phospho-L-histidine.</text>
        <dbReference type="EC" id="2.7.13.3"/>
    </reaction>
</comment>
<dbReference type="EMBL" id="WSRP01000022">
    <property type="protein sequence ID" value="MVX57134.1"/>
    <property type="molecule type" value="Genomic_DNA"/>
</dbReference>
<dbReference type="Gene3D" id="1.10.287.130">
    <property type="match status" value="1"/>
</dbReference>
<organism evidence="14 15">
    <name type="scientific">Parasutterella muris</name>
    <dbReference type="NCBI Taxonomy" id="2565572"/>
    <lineage>
        <taxon>Bacteria</taxon>
        <taxon>Pseudomonadati</taxon>
        <taxon>Pseudomonadota</taxon>
        <taxon>Betaproteobacteria</taxon>
        <taxon>Burkholderiales</taxon>
        <taxon>Sutterellaceae</taxon>
        <taxon>Parasutterella</taxon>
    </lineage>
</organism>
<feature type="coiled-coil region" evidence="10">
    <location>
        <begin position="102"/>
        <end position="132"/>
    </location>
</feature>
<evidence type="ECO:0000256" key="7">
    <source>
        <dbReference type="ARBA" id="ARBA00058004"/>
    </source>
</evidence>
<dbReference type="InterPro" id="IPR001789">
    <property type="entry name" value="Sig_transdc_resp-reg_receiver"/>
</dbReference>
<evidence type="ECO:0000256" key="10">
    <source>
        <dbReference type="SAM" id="Coils"/>
    </source>
</evidence>
<dbReference type="FunFam" id="3.30.565.10:FF:000010">
    <property type="entry name" value="Sensor histidine kinase RcsC"/>
    <property type="match status" value="1"/>
</dbReference>
<evidence type="ECO:0000256" key="11">
    <source>
        <dbReference type="SAM" id="Phobius"/>
    </source>
</evidence>
<feature type="domain" description="Response regulatory" evidence="13">
    <location>
        <begin position="592"/>
        <end position="712"/>
    </location>
</feature>
<dbReference type="PROSITE" id="PS50109">
    <property type="entry name" value="HIS_KIN"/>
    <property type="match status" value="1"/>
</dbReference>
<dbReference type="AlphaFoldDB" id="A0A6L6YIE6"/>
<evidence type="ECO:0000313" key="15">
    <source>
        <dbReference type="Proteomes" id="UP000472580"/>
    </source>
</evidence>
<dbReference type="CDD" id="cd00082">
    <property type="entry name" value="HisKA"/>
    <property type="match status" value="1"/>
</dbReference>
<dbReference type="RefSeq" id="WP_160335561.1">
    <property type="nucleotide sequence ID" value="NZ_WSRP01000022.1"/>
</dbReference>
<feature type="domain" description="Response regulatory" evidence="13">
    <location>
        <begin position="735"/>
        <end position="856"/>
    </location>
</feature>
<dbReference type="PANTHER" id="PTHR45339">
    <property type="entry name" value="HYBRID SIGNAL TRANSDUCTION HISTIDINE KINASE J"/>
    <property type="match status" value="1"/>
</dbReference>
<protein>
    <recommendedName>
        <fullName evidence="8">Virulence sensor protein BvgS</fullName>
        <ecNumber evidence="2">2.7.13.3</ecNumber>
    </recommendedName>
</protein>
<dbReference type="GO" id="GO:0000155">
    <property type="term" value="F:phosphorelay sensor kinase activity"/>
    <property type="evidence" value="ECO:0007669"/>
    <property type="project" value="InterPro"/>
</dbReference>